<protein>
    <submittedName>
        <fullName evidence="6">Uncharacterized protein</fullName>
    </submittedName>
</protein>
<comment type="similarity">
    <text evidence="2">Belongs to the ZIP transporter (TC 2.A.5) family.</text>
</comment>
<evidence type="ECO:0000313" key="7">
    <source>
        <dbReference type="Proteomes" id="UP001634394"/>
    </source>
</evidence>
<dbReference type="PANTHER" id="PTHR12191">
    <property type="entry name" value="SOLUTE CARRIER FAMILY 39"/>
    <property type="match status" value="1"/>
</dbReference>
<dbReference type="AlphaFoldDB" id="A0ABD3TLT6"/>
<evidence type="ECO:0000313" key="6">
    <source>
        <dbReference type="EMBL" id="KAL3837268.1"/>
    </source>
</evidence>
<gene>
    <name evidence="6" type="ORF">ACJMK2_022635</name>
</gene>
<dbReference type="InterPro" id="IPR050799">
    <property type="entry name" value="ZIP_Transporter"/>
</dbReference>
<reference evidence="6 7" key="1">
    <citation type="submission" date="2024-11" db="EMBL/GenBank/DDBJ databases">
        <title>Chromosome-level genome assembly of the freshwater bivalve Anodonta woodiana.</title>
        <authorList>
            <person name="Chen X."/>
        </authorList>
    </citation>
    <scope>NUCLEOTIDE SEQUENCE [LARGE SCALE GENOMIC DNA]</scope>
    <source>
        <strain evidence="6">MN2024</strain>
        <tissue evidence="6">Gills</tissue>
    </source>
</reference>
<name>A0ABD3TLT6_SINWO</name>
<keyword evidence="3" id="KW-0812">Transmembrane</keyword>
<evidence type="ECO:0000256" key="4">
    <source>
        <dbReference type="ARBA" id="ARBA00022989"/>
    </source>
</evidence>
<dbReference type="EMBL" id="JBJQND010000018">
    <property type="protein sequence ID" value="KAL3837268.1"/>
    <property type="molecule type" value="Genomic_DNA"/>
</dbReference>
<evidence type="ECO:0000256" key="3">
    <source>
        <dbReference type="ARBA" id="ARBA00022692"/>
    </source>
</evidence>
<keyword evidence="4" id="KW-1133">Transmembrane helix</keyword>
<dbReference type="Proteomes" id="UP001634394">
    <property type="component" value="Unassembled WGS sequence"/>
</dbReference>
<comment type="subcellular location">
    <subcellularLocation>
        <location evidence="1">Membrane</location>
        <topology evidence="1">Multi-pass membrane protein</topology>
    </subcellularLocation>
</comment>
<proteinExistence type="inferred from homology"/>
<feature type="non-terminal residue" evidence="6">
    <location>
        <position position="1"/>
    </location>
</feature>
<dbReference type="GO" id="GO:0016020">
    <property type="term" value="C:membrane"/>
    <property type="evidence" value="ECO:0007669"/>
    <property type="project" value="UniProtKB-SubCell"/>
</dbReference>
<dbReference type="Pfam" id="PF02535">
    <property type="entry name" value="Zip"/>
    <property type="match status" value="1"/>
</dbReference>
<accession>A0ABD3TLT6</accession>
<comment type="caution">
    <text evidence="6">The sequence shown here is derived from an EMBL/GenBank/DDBJ whole genome shotgun (WGS) entry which is preliminary data.</text>
</comment>
<sequence>SGNNDSEDDFHHSHDVEIAVIAKDKKEMSNRSSSQAELCESGNSDVSLSETKIKKEIAPLALMVIIGDAIHNFADGLAIGAAFTQGVTVGIATTIAVLCHELPHEFGKSAVSCI</sequence>
<evidence type="ECO:0000256" key="5">
    <source>
        <dbReference type="ARBA" id="ARBA00023136"/>
    </source>
</evidence>
<organism evidence="6 7">
    <name type="scientific">Sinanodonta woodiana</name>
    <name type="common">Chinese pond mussel</name>
    <name type="synonym">Anodonta woodiana</name>
    <dbReference type="NCBI Taxonomy" id="1069815"/>
    <lineage>
        <taxon>Eukaryota</taxon>
        <taxon>Metazoa</taxon>
        <taxon>Spiralia</taxon>
        <taxon>Lophotrochozoa</taxon>
        <taxon>Mollusca</taxon>
        <taxon>Bivalvia</taxon>
        <taxon>Autobranchia</taxon>
        <taxon>Heteroconchia</taxon>
        <taxon>Palaeoheterodonta</taxon>
        <taxon>Unionida</taxon>
        <taxon>Unionoidea</taxon>
        <taxon>Unionidae</taxon>
        <taxon>Unioninae</taxon>
        <taxon>Sinanodonta</taxon>
    </lineage>
</organism>
<dbReference type="InterPro" id="IPR003689">
    <property type="entry name" value="ZIP"/>
</dbReference>
<dbReference type="PANTHER" id="PTHR12191:SF37">
    <property type="entry name" value="ZINC TRANSPORTER FOI"/>
    <property type="match status" value="1"/>
</dbReference>
<keyword evidence="5" id="KW-0472">Membrane</keyword>
<evidence type="ECO:0000256" key="1">
    <source>
        <dbReference type="ARBA" id="ARBA00004141"/>
    </source>
</evidence>
<evidence type="ECO:0000256" key="2">
    <source>
        <dbReference type="ARBA" id="ARBA00006939"/>
    </source>
</evidence>
<keyword evidence="7" id="KW-1185">Reference proteome</keyword>